<dbReference type="PANTHER" id="PTHR47192">
    <property type="entry name" value="THIOREDOXIN-LIKE 3-2, CHLOROPLASTIC"/>
    <property type="match status" value="1"/>
</dbReference>
<dbReference type="EnsemblPlants" id="Pp3c3_24530V3.3">
    <property type="protein sequence ID" value="Pp3c3_24530V3.3"/>
    <property type="gene ID" value="Pp3c3_24530"/>
</dbReference>
<dbReference type="FunFam" id="3.40.30.10:FF:000245">
    <property type="entry name" value="Thioredoxin"/>
    <property type="match status" value="1"/>
</dbReference>
<evidence type="ECO:0000313" key="6">
    <source>
        <dbReference type="Proteomes" id="UP000006727"/>
    </source>
</evidence>
<protein>
    <recommendedName>
        <fullName evidence="3">Thioredoxin domain-containing protein</fullName>
    </recommendedName>
</protein>
<dbReference type="RefSeq" id="XP_024370164.1">
    <property type="nucleotide sequence ID" value="XM_024514396.2"/>
</dbReference>
<dbReference type="OMA" id="HIFAVID"/>
<gene>
    <name evidence="5" type="primary">LOC112279724</name>
    <name evidence="4" type="ORF">PHYPA_004903</name>
</gene>
<dbReference type="SUPFAM" id="SSF52833">
    <property type="entry name" value="Thioredoxin-like"/>
    <property type="match status" value="1"/>
</dbReference>
<dbReference type="Gramene" id="Pp3c3_24530V3.1">
    <property type="protein sequence ID" value="Pp3c3_24530V3.1"/>
    <property type="gene ID" value="Pp3c3_24530"/>
</dbReference>
<name>A0A2K1KVW4_PHYPA</name>
<dbReference type="KEGG" id="ppp:112279724"/>
<keyword evidence="6" id="KW-1185">Reference proteome</keyword>
<dbReference type="EMBL" id="ABEU02000003">
    <property type="protein sequence ID" value="PNR57909.1"/>
    <property type="molecule type" value="Genomic_DNA"/>
</dbReference>
<evidence type="ECO:0000259" key="3">
    <source>
        <dbReference type="PROSITE" id="PS51352"/>
    </source>
</evidence>
<keyword evidence="2" id="KW-0676">Redox-active center</keyword>
<evidence type="ECO:0000256" key="1">
    <source>
        <dbReference type="ARBA" id="ARBA00023157"/>
    </source>
</evidence>
<dbReference type="CDD" id="cd02947">
    <property type="entry name" value="TRX_family"/>
    <property type="match status" value="1"/>
</dbReference>
<sequence>MTSQCAQTRLSTNFSFLVTPKVLASCQKLTRTGLQNGTISLRGRCSRHCESDVSWEPRHLNSRIACMRAGEPSIPKPTWVEMTAITREDQFDEALESGNPIIIDWMATWCRKCVYLKPKLEKLAAEYHPDVKFYVVDVNIVPATLVTRAGVTKMPTIQLWKNKEKAGEIVGGDQGSLVMDKVREMLIHRK</sequence>
<dbReference type="OrthoDB" id="2121326at2759"/>
<dbReference type="EnsemblPlants" id="Pp3c3_24530V3.4">
    <property type="protein sequence ID" value="Pp3c3_24530V3.4"/>
    <property type="gene ID" value="Pp3c3_24530"/>
</dbReference>
<dbReference type="InterPro" id="IPR036249">
    <property type="entry name" value="Thioredoxin-like_sf"/>
</dbReference>
<dbReference type="EnsemblPlants" id="Pp3c3_24530V3.1">
    <property type="protein sequence ID" value="Pp3c3_24530V3.1"/>
    <property type="gene ID" value="Pp3c3_24530"/>
</dbReference>
<dbReference type="RefSeq" id="XP_024370165.1">
    <property type="nucleotide sequence ID" value="XM_024514397.2"/>
</dbReference>
<dbReference type="STRING" id="3218.A0A2K1KVW4"/>
<proteinExistence type="predicted"/>
<dbReference type="PaxDb" id="3218-PP1S356_45V6.1"/>
<reference evidence="4 6" key="2">
    <citation type="journal article" date="2018" name="Plant J.">
        <title>The Physcomitrella patens chromosome-scale assembly reveals moss genome structure and evolution.</title>
        <authorList>
            <person name="Lang D."/>
            <person name="Ullrich K.K."/>
            <person name="Murat F."/>
            <person name="Fuchs J."/>
            <person name="Jenkins J."/>
            <person name="Haas F.B."/>
            <person name="Piednoel M."/>
            <person name="Gundlach H."/>
            <person name="Van Bel M."/>
            <person name="Meyberg R."/>
            <person name="Vives C."/>
            <person name="Morata J."/>
            <person name="Symeonidi A."/>
            <person name="Hiss M."/>
            <person name="Muchero W."/>
            <person name="Kamisugi Y."/>
            <person name="Saleh O."/>
            <person name="Blanc G."/>
            <person name="Decker E.L."/>
            <person name="van Gessel N."/>
            <person name="Grimwood J."/>
            <person name="Hayes R.D."/>
            <person name="Graham S.W."/>
            <person name="Gunter L.E."/>
            <person name="McDaniel S.F."/>
            <person name="Hoernstein S.N.W."/>
            <person name="Larsson A."/>
            <person name="Li F.W."/>
            <person name="Perroud P.F."/>
            <person name="Phillips J."/>
            <person name="Ranjan P."/>
            <person name="Rokshar D.S."/>
            <person name="Rothfels C.J."/>
            <person name="Schneider L."/>
            <person name="Shu S."/>
            <person name="Stevenson D.W."/>
            <person name="Thummler F."/>
            <person name="Tillich M."/>
            <person name="Villarreal Aguilar J.C."/>
            <person name="Widiez T."/>
            <person name="Wong G.K."/>
            <person name="Wymore A."/>
            <person name="Zhang Y."/>
            <person name="Zimmer A.D."/>
            <person name="Quatrano R.S."/>
            <person name="Mayer K.F.X."/>
            <person name="Goodstein D."/>
            <person name="Casacuberta J.M."/>
            <person name="Vandepoele K."/>
            <person name="Reski R."/>
            <person name="Cuming A.C."/>
            <person name="Tuskan G.A."/>
            <person name="Maumus F."/>
            <person name="Salse J."/>
            <person name="Schmutz J."/>
            <person name="Rensing S.A."/>
        </authorList>
    </citation>
    <scope>NUCLEOTIDE SEQUENCE [LARGE SCALE GENOMIC DNA]</scope>
    <source>
        <strain evidence="5 6">cv. Gransden 2004</strain>
    </source>
</reference>
<feature type="domain" description="Thioredoxin" evidence="3">
    <location>
        <begin position="70"/>
        <end position="190"/>
    </location>
</feature>
<reference evidence="5" key="3">
    <citation type="submission" date="2020-12" db="UniProtKB">
        <authorList>
            <consortium name="EnsemblPlants"/>
        </authorList>
    </citation>
    <scope>IDENTIFICATION</scope>
</reference>
<evidence type="ECO:0000313" key="5">
    <source>
        <dbReference type="EnsemblPlants" id="Pp3c3_24530V3.1"/>
    </source>
</evidence>
<dbReference type="InterPro" id="IPR044253">
    <property type="entry name" value="WCRKC1/2"/>
</dbReference>
<dbReference type="Gramene" id="Pp3c3_24530V3.2">
    <property type="protein sequence ID" value="Pp3c3_24530V3.2"/>
    <property type="gene ID" value="Pp3c3_24530"/>
</dbReference>
<evidence type="ECO:0000313" key="4">
    <source>
        <dbReference type="EMBL" id="PNR57909.1"/>
    </source>
</evidence>
<dbReference type="PANTHER" id="PTHR47192:SF4">
    <property type="entry name" value="THIOREDOXIN-LIKE 3-2, CHLOROPLASTIC"/>
    <property type="match status" value="1"/>
</dbReference>
<dbReference type="AlphaFoldDB" id="A0A2K1KVW4"/>
<dbReference type="Gramene" id="Pp3c3_24530V3.4">
    <property type="protein sequence ID" value="Pp3c3_24530V3.4"/>
    <property type="gene ID" value="Pp3c3_24530"/>
</dbReference>
<dbReference type="FunCoup" id="A0A2K1KVW4">
    <property type="interactions" value="770"/>
</dbReference>
<keyword evidence="1" id="KW-1015">Disulfide bond</keyword>
<dbReference type="EnsemblPlants" id="Pp3c3_24530V3.2">
    <property type="protein sequence ID" value="Pp3c3_24530V3.2"/>
    <property type="gene ID" value="Pp3c3_24530"/>
</dbReference>
<evidence type="ECO:0000256" key="2">
    <source>
        <dbReference type="ARBA" id="ARBA00023284"/>
    </source>
</evidence>
<reference evidence="4 6" key="1">
    <citation type="journal article" date="2008" name="Science">
        <title>The Physcomitrella genome reveals evolutionary insights into the conquest of land by plants.</title>
        <authorList>
            <person name="Rensing S."/>
            <person name="Lang D."/>
            <person name="Zimmer A."/>
            <person name="Terry A."/>
            <person name="Salamov A."/>
            <person name="Shapiro H."/>
            <person name="Nishiyama T."/>
            <person name="Perroud P.-F."/>
            <person name="Lindquist E."/>
            <person name="Kamisugi Y."/>
            <person name="Tanahashi T."/>
            <person name="Sakakibara K."/>
            <person name="Fujita T."/>
            <person name="Oishi K."/>
            <person name="Shin-I T."/>
            <person name="Kuroki Y."/>
            <person name="Toyoda A."/>
            <person name="Suzuki Y."/>
            <person name="Hashimoto A."/>
            <person name="Yamaguchi K."/>
            <person name="Sugano A."/>
            <person name="Kohara Y."/>
            <person name="Fujiyama A."/>
            <person name="Anterola A."/>
            <person name="Aoki S."/>
            <person name="Ashton N."/>
            <person name="Barbazuk W.B."/>
            <person name="Barker E."/>
            <person name="Bennetzen J."/>
            <person name="Bezanilla M."/>
            <person name="Blankenship R."/>
            <person name="Cho S.H."/>
            <person name="Dutcher S."/>
            <person name="Estelle M."/>
            <person name="Fawcett J.A."/>
            <person name="Gundlach H."/>
            <person name="Hanada K."/>
            <person name="Heyl A."/>
            <person name="Hicks K.A."/>
            <person name="Hugh J."/>
            <person name="Lohr M."/>
            <person name="Mayer K."/>
            <person name="Melkozernov A."/>
            <person name="Murata T."/>
            <person name="Nelson D."/>
            <person name="Pils B."/>
            <person name="Prigge M."/>
            <person name="Reiss B."/>
            <person name="Renner T."/>
            <person name="Rombauts S."/>
            <person name="Rushton P."/>
            <person name="Sanderfoot A."/>
            <person name="Schween G."/>
            <person name="Shiu S.-H."/>
            <person name="Stueber K."/>
            <person name="Theodoulou F.L."/>
            <person name="Tu H."/>
            <person name="Van de Peer Y."/>
            <person name="Verrier P.J."/>
            <person name="Waters E."/>
            <person name="Wood A."/>
            <person name="Yang L."/>
            <person name="Cove D."/>
            <person name="Cuming A."/>
            <person name="Hasebe M."/>
            <person name="Lucas S."/>
            <person name="Mishler D.B."/>
            <person name="Reski R."/>
            <person name="Grigoriev I."/>
            <person name="Quatrano R.S."/>
            <person name="Boore J.L."/>
        </authorList>
    </citation>
    <scope>NUCLEOTIDE SEQUENCE [LARGE SCALE GENOMIC DNA]</scope>
    <source>
        <strain evidence="5 6">cv. Gransden 2004</strain>
    </source>
</reference>
<dbReference type="GO" id="GO:0009570">
    <property type="term" value="C:chloroplast stroma"/>
    <property type="evidence" value="ECO:0007669"/>
    <property type="project" value="InterPro"/>
</dbReference>
<dbReference type="Gene3D" id="3.40.30.10">
    <property type="entry name" value="Glutaredoxin"/>
    <property type="match status" value="1"/>
</dbReference>
<organism evidence="4">
    <name type="scientific">Physcomitrium patens</name>
    <name type="common">Spreading-leaved earth moss</name>
    <name type="synonym">Physcomitrella patens</name>
    <dbReference type="NCBI Taxonomy" id="3218"/>
    <lineage>
        <taxon>Eukaryota</taxon>
        <taxon>Viridiplantae</taxon>
        <taxon>Streptophyta</taxon>
        <taxon>Embryophyta</taxon>
        <taxon>Bryophyta</taxon>
        <taxon>Bryophytina</taxon>
        <taxon>Bryopsida</taxon>
        <taxon>Funariidae</taxon>
        <taxon>Funariales</taxon>
        <taxon>Funariaceae</taxon>
        <taxon>Physcomitrium</taxon>
    </lineage>
</organism>
<dbReference type="Proteomes" id="UP000006727">
    <property type="component" value="Chromosome 3"/>
</dbReference>
<accession>A0A2K1KVW4</accession>
<dbReference type="Gramene" id="Pp3c3_24530V3.3">
    <property type="protein sequence ID" value="Pp3c3_24530V3.3"/>
    <property type="gene ID" value="Pp3c3_24530"/>
</dbReference>
<dbReference type="GeneID" id="112279724"/>
<dbReference type="PROSITE" id="PS51352">
    <property type="entry name" value="THIOREDOXIN_2"/>
    <property type="match status" value="1"/>
</dbReference>
<dbReference type="InterPro" id="IPR013766">
    <property type="entry name" value="Thioredoxin_domain"/>
</dbReference>
<dbReference type="Pfam" id="PF00085">
    <property type="entry name" value="Thioredoxin"/>
    <property type="match status" value="1"/>
</dbReference>